<protein>
    <submittedName>
        <fullName evidence="3 4">Uncharacterized protein LOC110983685</fullName>
    </submittedName>
</protein>
<organism evidence="2 4">
    <name type="scientific">Acanthaster planci</name>
    <name type="common">Crown-of-thorns starfish</name>
    <dbReference type="NCBI Taxonomy" id="133434"/>
    <lineage>
        <taxon>Eukaryota</taxon>
        <taxon>Metazoa</taxon>
        <taxon>Echinodermata</taxon>
        <taxon>Eleutherozoa</taxon>
        <taxon>Asterozoa</taxon>
        <taxon>Asteroidea</taxon>
        <taxon>Valvatacea</taxon>
        <taxon>Valvatida</taxon>
        <taxon>Acanthasteridae</taxon>
        <taxon>Acanthaster</taxon>
    </lineage>
</organism>
<dbReference type="OMA" id="RNMDISH"/>
<dbReference type="Proteomes" id="UP000694845">
    <property type="component" value="Unplaced"/>
</dbReference>
<proteinExistence type="predicted"/>
<accession>A0A8B7Z244</accession>
<reference evidence="3 4" key="1">
    <citation type="submission" date="2025-04" db="UniProtKB">
        <authorList>
            <consortium name="RefSeq"/>
        </authorList>
    </citation>
    <scope>IDENTIFICATION</scope>
</reference>
<sequence>MAASVSFAFLMCIMLVTCALARPIGCQDSDRSSSPLARLMRRSAAIASRLRLLRSLRERRWARSYPIWKTLHRVQERNMDISHLPPLPLPDTEQHARDFDQIRAAVEKDSEGNKNSWVVGDVFEGGSWGSKPVFFSEVPNPEEEKGAEVESDLNEGWDNGNPPIENEDNSDADWGEYKNPYLDCIDDNIVGIPCTRDSDCRGCTAYHCSASTNHCVAGPRPHLSFSGFI</sequence>
<dbReference type="OrthoDB" id="10563264at2759"/>
<keyword evidence="2" id="KW-1185">Reference proteome</keyword>
<feature type="signal peptide" evidence="1">
    <location>
        <begin position="1"/>
        <end position="21"/>
    </location>
</feature>
<dbReference type="RefSeq" id="XP_022098850.1">
    <property type="nucleotide sequence ID" value="XM_022243158.1"/>
</dbReference>
<dbReference type="AlphaFoldDB" id="A0A8B7Z244"/>
<dbReference type="RefSeq" id="XP_022098841.1">
    <property type="nucleotide sequence ID" value="XM_022243149.1"/>
</dbReference>
<dbReference type="GeneID" id="110983685"/>
<evidence type="ECO:0000313" key="2">
    <source>
        <dbReference type="Proteomes" id="UP000694845"/>
    </source>
</evidence>
<gene>
    <name evidence="3 4" type="primary">LOC110983685</name>
</gene>
<feature type="chain" id="PRO_5044665646" evidence="1">
    <location>
        <begin position="22"/>
        <end position="229"/>
    </location>
</feature>
<name>A0A8B7Z244_ACAPL</name>
<evidence type="ECO:0000313" key="4">
    <source>
        <dbReference type="RefSeq" id="XP_022098850.1"/>
    </source>
</evidence>
<evidence type="ECO:0000313" key="3">
    <source>
        <dbReference type="RefSeq" id="XP_022098841.1"/>
    </source>
</evidence>
<dbReference type="KEGG" id="aplc:110983685"/>
<keyword evidence="1" id="KW-0732">Signal</keyword>
<evidence type="ECO:0000256" key="1">
    <source>
        <dbReference type="SAM" id="SignalP"/>
    </source>
</evidence>